<dbReference type="Pfam" id="PF24879">
    <property type="entry name" value="DUF7737"/>
    <property type="match status" value="1"/>
</dbReference>
<dbReference type="EMBL" id="JADOUA010000001">
    <property type="protein sequence ID" value="MBG6090877.1"/>
    <property type="molecule type" value="Genomic_DNA"/>
</dbReference>
<dbReference type="Pfam" id="PF13569">
    <property type="entry name" value="DUF4132"/>
    <property type="match status" value="1"/>
</dbReference>
<evidence type="ECO:0000313" key="5">
    <source>
        <dbReference type="Proteomes" id="UP000614047"/>
    </source>
</evidence>
<protein>
    <recommendedName>
        <fullName evidence="6">DUF4132 domain-containing protein</fullName>
    </recommendedName>
</protein>
<evidence type="ECO:0000256" key="1">
    <source>
        <dbReference type="SAM" id="MobiDB-lite"/>
    </source>
</evidence>
<reference evidence="4" key="1">
    <citation type="submission" date="2020-11" db="EMBL/GenBank/DDBJ databases">
        <title>Sequencing the genomes of 1000 actinobacteria strains.</title>
        <authorList>
            <person name="Klenk H.-P."/>
        </authorList>
    </citation>
    <scope>NUCLEOTIDE SEQUENCE</scope>
    <source>
        <strain evidence="4">DSM 43175</strain>
    </source>
</reference>
<sequence length="808" mass="88753">MTGAPPRSAPSGERSGDRSGGESGERLSPLAERLLAGIGDPSLPGLEADFRRLGHLGDEELGALLPAVYLTGDYPLRSLFEQVIAERQVRFSPPACARMFDVLERDPRSFGFLELGAGALLRCTGPWPDGLARPAETLVRHWLGSDEARQGIPFALLTVAALAGPRRYRKVARLAAGQGPLARAELDLLKGWDVTGHALLAETVQTRWAHRWAPLPDGWRRLADHGYAAFGRSVLEQARDRVEAIQDGRIPYEADKAFTAGEVATLGRAARVALMADEPWLPELLDRLLRGVAVAPTAARTLPSQALLYELARAGQDFPTPELATSLRTVRTIARHAAVPKQLDKMLKKIEAALADRADVALRLPGLGFGADGVLLTPLGEHEAVVTAGEKVELSWRGPGSRPLRSVPAAVRRDHAAEVKDLRALVKRAGAHLTTLARALESGFPGEHAMPYGEWRARLGAHPLAGTMARRLIWEVETAPGEWRAGLPTAPDAPFALLDAAGEALPVPGEDAPIRLWHPIRATPAEVRAWRDVMTGRHIRQPFKQAFREIYLLTPAERETGVYSNRFAAHILHYRRLFALFRARGWKSRMLGPWDGGGEDTAYRTFASGTWRAAFHHEYVPALDERELATTDQVRLARREDGGWRDAPLAEAPAVVFSEAMRDVDLFVGVTSIAADPDWQDRGEDLHLAYWRDTTFGELTASAEVRRDALARILPRTRIAERCSLEGRYLVVRGDLRTYRIHLGSANILMEPDDSYLCIVSARGKGPGTVFLPFEDERLALILSKAFLLAADTAITDETILRQIERGA</sequence>
<accession>A0A931DK25</accession>
<gene>
    <name evidence="4" type="ORF">IW256_004990</name>
</gene>
<evidence type="ECO:0000313" key="4">
    <source>
        <dbReference type="EMBL" id="MBG6090877.1"/>
    </source>
</evidence>
<proteinExistence type="predicted"/>
<feature type="domain" description="DUF4132" evidence="2">
    <location>
        <begin position="402"/>
        <end position="586"/>
    </location>
</feature>
<feature type="region of interest" description="Disordered" evidence="1">
    <location>
        <begin position="1"/>
        <end position="26"/>
    </location>
</feature>
<feature type="domain" description="DUF7737" evidence="3">
    <location>
        <begin position="703"/>
        <end position="804"/>
    </location>
</feature>
<keyword evidence="5" id="KW-1185">Reference proteome</keyword>
<evidence type="ECO:0008006" key="6">
    <source>
        <dbReference type="Google" id="ProtNLM"/>
    </source>
</evidence>
<dbReference type="InterPro" id="IPR056639">
    <property type="entry name" value="DUF7737"/>
</dbReference>
<dbReference type="Proteomes" id="UP000614047">
    <property type="component" value="Unassembled WGS sequence"/>
</dbReference>
<evidence type="ECO:0000259" key="3">
    <source>
        <dbReference type="Pfam" id="PF24879"/>
    </source>
</evidence>
<organism evidence="4 5">
    <name type="scientific">Actinomadura viridis</name>
    <dbReference type="NCBI Taxonomy" id="58110"/>
    <lineage>
        <taxon>Bacteria</taxon>
        <taxon>Bacillati</taxon>
        <taxon>Actinomycetota</taxon>
        <taxon>Actinomycetes</taxon>
        <taxon>Streptosporangiales</taxon>
        <taxon>Thermomonosporaceae</taxon>
        <taxon>Actinomadura</taxon>
    </lineage>
</organism>
<feature type="compositionally biased region" description="Basic and acidic residues" evidence="1">
    <location>
        <begin position="14"/>
        <end position="25"/>
    </location>
</feature>
<evidence type="ECO:0000259" key="2">
    <source>
        <dbReference type="Pfam" id="PF13569"/>
    </source>
</evidence>
<name>A0A931DK25_9ACTN</name>
<dbReference type="InterPro" id="IPR025406">
    <property type="entry name" value="DUF4132"/>
</dbReference>
<comment type="caution">
    <text evidence="4">The sequence shown here is derived from an EMBL/GenBank/DDBJ whole genome shotgun (WGS) entry which is preliminary data.</text>
</comment>
<dbReference type="RefSeq" id="WP_197013280.1">
    <property type="nucleotide sequence ID" value="NZ_BAABES010000001.1"/>
</dbReference>
<dbReference type="AlphaFoldDB" id="A0A931DK25"/>